<evidence type="ECO:0000259" key="1">
    <source>
        <dbReference type="PROSITE" id="PS50011"/>
    </source>
</evidence>
<dbReference type="Gene3D" id="1.10.510.10">
    <property type="entry name" value="Transferase(Phosphotransferase) domain 1"/>
    <property type="match status" value="1"/>
</dbReference>
<dbReference type="InterPro" id="IPR011009">
    <property type="entry name" value="Kinase-like_dom_sf"/>
</dbReference>
<dbReference type="PROSITE" id="PS50011">
    <property type="entry name" value="PROTEIN_KINASE_DOM"/>
    <property type="match status" value="1"/>
</dbReference>
<organism evidence="2">
    <name type="scientific">Pfiesteria piscicida</name>
    <name type="common">Phantom dinoflagellate</name>
    <dbReference type="NCBI Taxonomy" id="71001"/>
    <lineage>
        <taxon>Eukaryota</taxon>
        <taxon>Sar</taxon>
        <taxon>Alveolata</taxon>
        <taxon>Dinophyceae</taxon>
        <taxon>Peridiniales</taxon>
        <taxon>Pfiesteriaceae</taxon>
        <taxon>Pfiesteria</taxon>
    </lineage>
</organism>
<dbReference type="AlphaFoldDB" id="A3E3M0"/>
<keyword evidence="2" id="KW-0418">Kinase</keyword>
<dbReference type="InterPro" id="IPR000719">
    <property type="entry name" value="Prot_kinase_dom"/>
</dbReference>
<proteinExistence type="evidence at transcript level"/>
<dbReference type="EMBL" id="DQ864872">
    <property type="protein sequence ID" value="ABI14287.1"/>
    <property type="molecule type" value="mRNA"/>
</dbReference>
<dbReference type="Pfam" id="PF00069">
    <property type="entry name" value="Pkinase"/>
    <property type="match status" value="1"/>
</dbReference>
<evidence type="ECO:0000313" key="2">
    <source>
        <dbReference type="EMBL" id="ABI14287.1"/>
    </source>
</evidence>
<keyword evidence="2" id="KW-0808">Transferase</keyword>
<reference evidence="2" key="1">
    <citation type="journal article" date="2007" name="Proc. Natl. Acad. Sci. U.S.A.">
        <title>Spliced leader RNA trans-splicing in dinoflagellates.</title>
        <authorList>
            <person name="Zhang H."/>
            <person name="Hou Y."/>
            <person name="Miranda L."/>
            <person name="Campbell D.A."/>
            <person name="Sturm N.R."/>
            <person name="Gaasterland T."/>
            <person name="Lin S."/>
        </authorList>
    </citation>
    <scope>NUCLEOTIDE SEQUENCE</scope>
</reference>
<sequence length="409" mass="44419">MASSGAGEVLRVYAKVPGGRAVLYKMAPDAVVSELLDAVHSRLSLTVRLDKMNIYESEADFHTGQALRVGLPISDIAVGMDDLNPLYVDFESAEKGATGRGVNYGAFSVATNVPTFKELLAKANVQRPSEKVLARIRSHFASRMVGVSVNNDADGALELYKVVKDMPESTTCGRVAEQHELYLDGFFMGNEKLINAVNKEGQLVLVKIVDEDECRAAEVAANMPNTVATTKISLRRSAEHAHRDTALVMPRYVTTVEGLPKLPEELLCKGILRVVEALKAMHVAQWVHMDIKPANIFVDVNGSWFVGDYGSVTKIGAPVRSCTDWYVPVDAEVSTKPATDFYMLLVTVACLLNAGPGMADPLKQALSDRVRIDGLKDMLKGARTEELKSLLEDLWHATSDPAVGMAACV</sequence>
<keyword evidence="2" id="KW-0723">Serine/threonine-protein kinase</keyword>
<feature type="domain" description="Protein kinase" evidence="1">
    <location>
        <begin position="87"/>
        <end position="409"/>
    </location>
</feature>
<dbReference type="SMART" id="SM00220">
    <property type="entry name" value="S_TKc"/>
    <property type="match status" value="1"/>
</dbReference>
<dbReference type="SUPFAM" id="SSF56112">
    <property type="entry name" value="Protein kinase-like (PK-like)"/>
    <property type="match status" value="1"/>
</dbReference>
<dbReference type="GO" id="GO:0004674">
    <property type="term" value="F:protein serine/threonine kinase activity"/>
    <property type="evidence" value="ECO:0007669"/>
    <property type="project" value="UniProtKB-KW"/>
</dbReference>
<name>A3E3M0_PFIPI</name>
<accession>A3E3M0</accession>
<dbReference type="GO" id="GO:0005524">
    <property type="term" value="F:ATP binding"/>
    <property type="evidence" value="ECO:0007669"/>
    <property type="project" value="InterPro"/>
</dbReference>
<protein>
    <submittedName>
        <fullName evidence="2">Serine/threonine protein kinase-like protein</fullName>
    </submittedName>
</protein>